<dbReference type="Proteomes" id="UP000262969">
    <property type="component" value="Unassembled WGS sequence"/>
</dbReference>
<proteinExistence type="predicted"/>
<keyword evidence="1" id="KW-0238">DNA-binding</keyword>
<gene>
    <name evidence="1" type="ORF">DHW61_10250</name>
</gene>
<name>A0A3D2X835_9FIRM</name>
<dbReference type="InterPro" id="IPR003772">
    <property type="entry name" value="YceD"/>
</dbReference>
<sequence>MLIQMSEVMNVPNGLKEYTAPIEFDIFELNGVGYSITHKEPVKLRLTNLGNRKILVEAKTNLALAVPCDRCLKDVTIHQDIDVATEIDFSKTEEQRTEDLDETDFVSGYDLDVDKLIYEEVLIGFPMKVLCKEDCEGICKVCGANLNEGECGCDRTELDPRMSAIRDIFNKFKEV</sequence>
<dbReference type="Pfam" id="PF02620">
    <property type="entry name" value="YceD"/>
    <property type="match status" value="1"/>
</dbReference>
<organism evidence="1 2">
    <name type="scientific">Lachnoclostridium phytofermentans</name>
    <dbReference type="NCBI Taxonomy" id="66219"/>
    <lineage>
        <taxon>Bacteria</taxon>
        <taxon>Bacillati</taxon>
        <taxon>Bacillota</taxon>
        <taxon>Clostridia</taxon>
        <taxon>Lachnospirales</taxon>
        <taxon>Lachnospiraceae</taxon>
    </lineage>
</organism>
<evidence type="ECO:0000313" key="2">
    <source>
        <dbReference type="Proteomes" id="UP000262969"/>
    </source>
</evidence>
<protein>
    <submittedName>
        <fullName evidence="1">DNA-binding protein</fullName>
    </submittedName>
</protein>
<dbReference type="GO" id="GO:0003677">
    <property type="term" value="F:DNA binding"/>
    <property type="evidence" value="ECO:0007669"/>
    <property type="project" value="UniProtKB-KW"/>
</dbReference>
<accession>A0A3D2X835</accession>
<dbReference type="EMBL" id="DPVV01000339">
    <property type="protein sequence ID" value="HCL02773.1"/>
    <property type="molecule type" value="Genomic_DNA"/>
</dbReference>
<comment type="caution">
    <text evidence="1">The sequence shown here is derived from an EMBL/GenBank/DDBJ whole genome shotgun (WGS) entry which is preliminary data.</text>
</comment>
<dbReference type="AlphaFoldDB" id="A0A3D2X835"/>
<reference evidence="1 2" key="1">
    <citation type="journal article" date="2018" name="Nat. Biotechnol.">
        <title>A standardized bacterial taxonomy based on genome phylogeny substantially revises the tree of life.</title>
        <authorList>
            <person name="Parks D.H."/>
            <person name="Chuvochina M."/>
            <person name="Waite D.W."/>
            <person name="Rinke C."/>
            <person name="Skarshewski A."/>
            <person name="Chaumeil P.A."/>
            <person name="Hugenholtz P."/>
        </authorList>
    </citation>
    <scope>NUCLEOTIDE SEQUENCE [LARGE SCALE GENOMIC DNA]</scope>
    <source>
        <strain evidence="1">UBA11728</strain>
    </source>
</reference>
<evidence type="ECO:0000313" key="1">
    <source>
        <dbReference type="EMBL" id="HCL02773.1"/>
    </source>
</evidence>